<gene>
    <name evidence="2" type="ORF">BU14_0022s0084</name>
</gene>
<name>A0A1X6PKC7_PORUM</name>
<proteinExistence type="predicted"/>
<dbReference type="PANTHER" id="PTHR31065">
    <property type="entry name" value="PLATZ TRANSCRIPTION FACTOR FAMILY PROTEIN"/>
    <property type="match status" value="1"/>
</dbReference>
<dbReference type="Proteomes" id="UP000218209">
    <property type="component" value="Unassembled WGS sequence"/>
</dbReference>
<dbReference type="Pfam" id="PF04640">
    <property type="entry name" value="PLATZ"/>
    <property type="match status" value="1"/>
</dbReference>
<protein>
    <submittedName>
        <fullName evidence="2">Uncharacterized protein</fullName>
    </submittedName>
</protein>
<evidence type="ECO:0000313" key="2">
    <source>
        <dbReference type="EMBL" id="OSX81364.1"/>
    </source>
</evidence>
<dbReference type="InterPro" id="IPR006734">
    <property type="entry name" value="PLATZ"/>
</dbReference>
<reference evidence="2 3" key="1">
    <citation type="submission" date="2017-03" db="EMBL/GenBank/DDBJ databases">
        <title>WGS assembly of Porphyra umbilicalis.</title>
        <authorList>
            <person name="Brawley S.H."/>
            <person name="Blouin N.A."/>
            <person name="Ficko-Blean E."/>
            <person name="Wheeler G.L."/>
            <person name="Lohr M."/>
            <person name="Goodson H.V."/>
            <person name="Jenkins J.W."/>
            <person name="Blaby-Haas C.E."/>
            <person name="Helliwell K.E."/>
            <person name="Chan C."/>
            <person name="Marriage T."/>
            <person name="Bhattacharya D."/>
            <person name="Klein A.S."/>
            <person name="Badis Y."/>
            <person name="Brodie J."/>
            <person name="Cao Y."/>
            <person name="Collen J."/>
            <person name="Dittami S.M."/>
            <person name="Gachon C.M."/>
            <person name="Green B.R."/>
            <person name="Karpowicz S."/>
            <person name="Kim J.W."/>
            <person name="Kudahl U."/>
            <person name="Lin S."/>
            <person name="Michel G."/>
            <person name="Mittag M."/>
            <person name="Olson B.J."/>
            <person name="Pangilinan J."/>
            <person name="Peng Y."/>
            <person name="Qiu H."/>
            <person name="Shu S."/>
            <person name="Singer J.T."/>
            <person name="Smith A.G."/>
            <person name="Sprecher B.N."/>
            <person name="Wagner V."/>
            <person name="Wang W."/>
            <person name="Wang Z.-Y."/>
            <person name="Yan J."/>
            <person name="Yarish C."/>
            <person name="Zoeuner-Riek S."/>
            <person name="Zhuang Y."/>
            <person name="Zou Y."/>
            <person name="Lindquist E.A."/>
            <person name="Grimwood J."/>
            <person name="Barry K."/>
            <person name="Rokhsar D.S."/>
            <person name="Schmutz J."/>
            <person name="Stiller J.W."/>
            <person name="Grossman A.R."/>
            <person name="Prochnik S.E."/>
        </authorList>
    </citation>
    <scope>NUCLEOTIDE SEQUENCE [LARGE SCALE GENOMIC DNA]</scope>
    <source>
        <strain evidence="2">4086291</strain>
    </source>
</reference>
<accession>A0A1X6PKC7</accession>
<evidence type="ECO:0000256" key="1">
    <source>
        <dbReference type="SAM" id="MobiDB-lite"/>
    </source>
</evidence>
<organism evidence="2 3">
    <name type="scientific">Porphyra umbilicalis</name>
    <name type="common">Purple laver</name>
    <name type="synonym">Red alga</name>
    <dbReference type="NCBI Taxonomy" id="2786"/>
    <lineage>
        <taxon>Eukaryota</taxon>
        <taxon>Rhodophyta</taxon>
        <taxon>Bangiophyceae</taxon>
        <taxon>Bangiales</taxon>
        <taxon>Bangiaceae</taxon>
        <taxon>Porphyra</taxon>
    </lineage>
</organism>
<dbReference type="OrthoDB" id="1908108at2759"/>
<dbReference type="AlphaFoldDB" id="A0A1X6PKC7"/>
<feature type="region of interest" description="Disordered" evidence="1">
    <location>
        <begin position="188"/>
        <end position="232"/>
    </location>
</feature>
<dbReference type="EMBL" id="KV918763">
    <property type="protein sequence ID" value="OSX81364.1"/>
    <property type="molecule type" value="Genomic_DNA"/>
</dbReference>
<keyword evidence="3" id="KW-1185">Reference proteome</keyword>
<sequence length="364" mass="39107">MCDAANSPMPPVRVVPMEFNPVVPMDPSSPTTVAPPVAPPGHSGSLLAAPAVAAAAVVDRAGGGQTPNAVAAPASSDPPWLLTFILTPFYDACPVHSPRHRSERNRYDVATGAKLCQYCVAARNKDVAKAEASSGKSSLIQLCRYMYSDCVDVEQLRQQGIDTSRLQAFTNNGATVVYLHRGPAPARTATLPTSPILPTGRSPRAATLRGAAAPAPPPSPLISGPRSPSDKPDPSTCIVCSRLLLGHFDFCSLYCRHRHTHPVDVDGREAAAAVAALSPPAGCRQPPPCPRSWRCRLATRAATRRSCRWRARGAPRGRWRARPRAARGRGRRTSATRGCRRGWWPAGRTAARALRSRRRWPPSR</sequence>
<evidence type="ECO:0000313" key="3">
    <source>
        <dbReference type="Proteomes" id="UP000218209"/>
    </source>
</evidence>
<feature type="compositionally biased region" description="Low complexity" evidence="1">
    <location>
        <begin position="202"/>
        <end position="213"/>
    </location>
</feature>
<feature type="region of interest" description="Disordered" evidence="1">
    <location>
        <begin position="318"/>
        <end position="342"/>
    </location>
</feature>
<dbReference type="PANTHER" id="PTHR31065:SF1">
    <property type="entry name" value="OS09G0116050 PROTEIN"/>
    <property type="match status" value="1"/>
</dbReference>
<feature type="compositionally biased region" description="Basic residues" evidence="1">
    <location>
        <begin position="318"/>
        <end position="340"/>
    </location>
</feature>